<protein>
    <submittedName>
        <fullName evidence="1">Uncharacterized protein</fullName>
    </submittedName>
</protein>
<name>D2A409_TRICA</name>
<sequence length="64" mass="7285">MSLASDQRPNTVIPYMIDTGSVRVPQLIVARLQVEKRVRFGVSDPESRLLARWTVTVRIAEFLT</sequence>
<gene>
    <name evidence="1" type="primary">GLEAN_15798</name>
    <name evidence="1" type="ORF">TcasGA2_TC015798</name>
</gene>
<dbReference type="HOGENOM" id="CLU_2870494_0_0_1"/>
<proteinExistence type="predicted"/>
<evidence type="ECO:0000313" key="1">
    <source>
        <dbReference type="EMBL" id="EFA05594.1"/>
    </source>
</evidence>
<reference evidence="1 2" key="1">
    <citation type="journal article" date="2008" name="Nature">
        <title>The genome of the model beetle and pest Tribolium castaneum.</title>
        <authorList>
            <consortium name="Tribolium Genome Sequencing Consortium"/>
            <person name="Richards S."/>
            <person name="Gibbs R.A."/>
            <person name="Weinstock G.M."/>
            <person name="Brown S.J."/>
            <person name="Denell R."/>
            <person name="Beeman R.W."/>
            <person name="Gibbs R."/>
            <person name="Beeman R.W."/>
            <person name="Brown S.J."/>
            <person name="Bucher G."/>
            <person name="Friedrich M."/>
            <person name="Grimmelikhuijzen C.J."/>
            <person name="Klingler M."/>
            <person name="Lorenzen M."/>
            <person name="Richards S."/>
            <person name="Roth S."/>
            <person name="Schroder R."/>
            <person name="Tautz D."/>
            <person name="Zdobnov E.M."/>
            <person name="Muzny D."/>
            <person name="Gibbs R.A."/>
            <person name="Weinstock G.M."/>
            <person name="Attaway T."/>
            <person name="Bell S."/>
            <person name="Buhay C.J."/>
            <person name="Chandrabose M.N."/>
            <person name="Chavez D."/>
            <person name="Clerk-Blankenburg K.P."/>
            <person name="Cree A."/>
            <person name="Dao M."/>
            <person name="Davis C."/>
            <person name="Chacko J."/>
            <person name="Dinh H."/>
            <person name="Dugan-Rocha S."/>
            <person name="Fowler G."/>
            <person name="Garner T.T."/>
            <person name="Garnes J."/>
            <person name="Gnirke A."/>
            <person name="Hawes A."/>
            <person name="Hernandez J."/>
            <person name="Hines S."/>
            <person name="Holder M."/>
            <person name="Hume J."/>
            <person name="Jhangiani S.N."/>
            <person name="Joshi V."/>
            <person name="Khan Z.M."/>
            <person name="Jackson L."/>
            <person name="Kovar C."/>
            <person name="Kowis A."/>
            <person name="Lee S."/>
            <person name="Lewis L.R."/>
            <person name="Margolis J."/>
            <person name="Morgan M."/>
            <person name="Nazareth L.V."/>
            <person name="Nguyen N."/>
            <person name="Okwuonu G."/>
            <person name="Parker D."/>
            <person name="Richards S."/>
            <person name="Ruiz S.J."/>
            <person name="Santibanez J."/>
            <person name="Savard J."/>
            <person name="Scherer S.E."/>
            <person name="Schneider B."/>
            <person name="Sodergren E."/>
            <person name="Tautz D."/>
            <person name="Vattahil S."/>
            <person name="Villasana D."/>
            <person name="White C.S."/>
            <person name="Wright R."/>
            <person name="Park Y."/>
            <person name="Beeman R.W."/>
            <person name="Lord J."/>
            <person name="Oppert B."/>
            <person name="Lorenzen M."/>
            <person name="Brown S."/>
            <person name="Wang L."/>
            <person name="Savard J."/>
            <person name="Tautz D."/>
            <person name="Richards S."/>
            <person name="Weinstock G."/>
            <person name="Gibbs R.A."/>
            <person name="Liu Y."/>
            <person name="Worley K."/>
            <person name="Weinstock G."/>
            <person name="Elsik C.G."/>
            <person name="Reese J.T."/>
            <person name="Elhaik E."/>
            <person name="Landan G."/>
            <person name="Graur D."/>
            <person name="Arensburger P."/>
            <person name="Atkinson P."/>
            <person name="Beeman R.W."/>
            <person name="Beidler J."/>
            <person name="Brown S.J."/>
            <person name="Demuth J.P."/>
            <person name="Drury D.W."/>
            <person name="Du Y.Z."/>
            <person name="Fujiwara H."/>
            <person name="Lorenzen M."/>
            <person name="Maselli V."/>
            <person name="Osanai M."/>
            <person name="Park Y."/>
            <person name="Robertson H.M."/>
            <person name="Tu Z."/>
            <person name="Wang J.J."/>
            <person name="Wang S."/>
            <person name="Richards S."/>
            <person name="Song H."/>
            <person name="Zhang L."/>
            <person name="Sodergren E."/>
            <person name="Werner D."/>
            <person name="Stanke M."/>
            <person name="Morgenstern B."/>
            <person name="Solovyev V."/>
            <person name="Kosarev P."/>
            <person name="Brown G."/>
            <person name="Chen H.C."/>
            <person name="Ermolaeva O."/>
            <person name="Hlavina W."/>
            <person name="Kapustin Y."/>
            <person name="Kiryutin B."/>
            <person name="Kitts P."/>
            <person name="Maglott D."/>
            <person name="Pruitt K."/>
            <person name="Sapojnikov V."/>
            <person name="Souvorov A."/>
            <person name="Mackey A.J."/>
            <person name="Waterhouse R.M."/>
            <person name="Wyder S."/>
            <person name="Zdobnov E.M."/>
            <person name="Zdobnov E.M."/>
            <person name="Wyder S."/>
            <person name="Kriventseva E.V."/>
            <person name="Kadowaki T."/>
            <person name="Bork P."/>
            <person name="Aranda M."/>
            <person name="Bao R."/>
            <person name="Beermann A."/>
            <person name="Berns N."/>
            <person name="Bolognesi R."/>
            <person name="Bonneton F."/>
            <person name="Bopp D."/>
            <person name="Brown S.J."/>
            <person name="Bucher G."/>
            <person name="Butts T."/>
            <person name="Chaumot A."/>
            <person name="Denell R.E."/>
            <person name="Ferrier D.E."/>
            <person name="Friedrich M."/>
            <person name="Gordon C.M."/>
            <person name="Jindra M."/>
            <person name="Klingler M."/>
            <person name="Lan Q."/>
            <person name="Lattorff H.M."/>
            <person name="Laudet V."/>
            <person name="von Levetsow C."/>
            <person name="Liu Z."/>
            <person name="Lutz R."/>
            <person name="Lynch J.A."/>
            <person name="da Fonseca R.N."/>
            <person name="Posnien N."/>
            <person name="Reuter R."/>
            <person name="Roth S."/>
            <person name="Savard J."/>
            <person name="Schinko J.B."/>
            <person name="Schmitt C."/>
            <person name="Schoppmeier M."/>
            <person name="Schroder R."/>
            <person name="Shippy T.D."/>
            <person name="Simonnet F."/>
            <person name="Marques-Souza H."/>
            <person name="Tautz D."/>
            <person name="Tomoyasu Y."/>
            <person name="Trauner J."/>
            <person name="Van der Zee M."/>
            <person name="Vervoort M."/>
            <person name="Wittkopp N."/>
            <person name="Wimmer E.A."/>
            <person name="Yang X."/>
            <person name="Jones A.K."/>
            <person name="Sattelle D.B."/>
            <person name="Ebert P.R."/>
            <person name="Nelson D."/>
            <person name="Scott J.G."/>
            <person name="Beeman R.W."/>
            <person name="Muthukrishnan S."/>
            <person name="Kramer K.J."/>
            <person name="Arakane Y."/>
            <person name="Beeman R.W."/>
            <person name="Zhu Q."/>
            <person name="Hogenkamp D."/>
            <person name="Dixit R."/>
            <person name="Oppert B."/>
            <person name="Jiang H."/>
            <person name="Zou Z."/>
            <person name="Marshall J."/>
            <person name="Elpidina E."/>
            <person name="Vinokurov K."/>
            <person name="Oppert C."/>
            <person name="Zou Z."/>
            <person name="Evans J."/>
            <person name="Lu Z."/>
            <person name="Zhao P."/>
            <person name="Sumathipala N."/>
            <person name="Altincicek B."/>
            <person name="Vilcinskas A."/>
            <person name="Williams M."/>
            <person name="Hultmark D."/>
            <person name="Hetru C."/>
            <person name="Jiang H."/>
            <person name="Grimmelikhuijzen C.J."/>
            <person name="Hauser F."/>
            <person name="Cazzamali G."/>
            <person name="Williamson M."/>
            <person name="Park Y."/>
            <person name="Li B."/>
            <person name="Tanaka Y."/>
            <person name="Predel R."/>
            <person name="Neupert S."/>
            <person name="Schachtner J."/>
            <person name="Verleyen P."/>
            <person name="Raible F."/>
            <person name="Bork P."/>
            <person name="Friedrich M."/>
            <person name="Walden K.K."/>
            <person name="Robertson H.M."/>
            <person name="Angeli S."/>
            <person name="Foret S."/>
            <person name="Bucher G."/>
            <person name="Schuetz S."/>
            <person name="Maleszka R."/>
            <person name="Wimmer E.A."/>
            <person name="Beeman R.W."/>
            <person name="Lorenzen M."/>
            <person name="Tomoyasu Y."/>
            <person name="Miller S.C."/>
            <person name="Grossmann D."/>
            <person name="Bucher G."/>
        </authorList>
    </citation>
    <scope>NUCLEOTIDE SEQUENCE [LARGE SCALE GENOMIC DNA]</scope>
    <source>
        <strain evidence="1 2">Georgia GA2</strain>
    </source>
</reference>
<accession>D2A409</accession>
<dbReference type="EMBL" id="KQ971348">
    <property type="protein sequence ID" value="EFA05594.1"/>
    <property type="molecule type" value="Genomic_DNA"/>
</dbReference>
<reference evidence="1 2" key="2">
    <citation type="journal article" date="2010" name="Nucleic Acids Res.">
        <title>BeetleBase in 2010: revisions to provide comprehensive genomic information for Tribolium castaneum.</title>
        <authorList>
            <person name="Kim H.S."/>
            <person name="Murphy T."/>
            <person name="Xia J."/>
            <person name="Caragea D."/>
            <person name="Park Y."/>
            <person name="Beeman R.W."/>
            <person name="Lorenzen M.D."/>
            <person name="Butcher S."/>
            <person name="Manak J.R."/>
            <person name="Brown S.J."/>
        </authorList>
    </citation>
    <scope>GENOME REANNOTATION</scope>
    <source>
        <strain evidence="1 2">Georgia GA2</strain>
    </source>
</reference>
<dbReference type="Proteomes" id="UP000007266">
    <property type="component" value="Linkage group 6"/>
</dbReference>
<evidence type="ECO:0000313" key="2">
    <source>
        <dbReference type="Proteomes" id="UP000007266"/>
    </source>
</evidence>
<keyword evidence="2" id="KW-1185">Reference proteome</keyword>
<dbReference type="InParanoid" id="D2A409"/>
<organism evidence="1 2">
    <name type="scientific">Tribolium castaneum</name>
    <name type="common">Red flour beetle</name>
    <dbReference type="NCBI Taxonomy" id="7070"/>
    <lineage>
        <taxon>Eukaryota</taxon>
        <taxon>Metazoa</taxon>
        <taxon>Ecdysozoa</taxon>
        <taxon>Arthropoda</taxon>
        <taxon>Hexapoda</taxon>
        <taxon>Insecta</taxon>
        <taxon>Pterygota</taxon>
        <taxon>Neoptera</taxon>
        <taxon>Endopterygota</taxon>
        <taxon>Coleoptera</taxon>
        <taxon>Polyphaga</taxon>
        <taxon>Cucujiformia</taxon>
        <taxon>Tenebrionidae</taxon>
        <taxon>Tenebrionidae incertae sedis</taxon>
        <taxon>Tribolium</taxon>
    </lineage>
</organism>
<dbReference type="AlphaFoldDB" id="D2A409"/>